<keyword evidence="1" id="KW-0812">Transmembrane</keyword>
<dbReference type="RefSeq" id="WP_121132104.1">
    <property type="nucleotide sequence ID" value="NZ_JBHUFK010000003.1"/>
</dbReference>
<keyword evidence="1" id="KW-0472">Membrane</keyword>
<feature type="transmembrane region" description="Helical" evidence="1">
    <location>
        <begin position="370"/>
        <end position="396"/>
    </location>
</feature>
<feature type="transmembrane region" description="Helical" evidence="1">
    <location>
        <begin position="285"/>
        <end position="303"/>
    </location>
</feature>
<feature type="transmembrane region" description="Helical" evidence="1">
    <location>
        <begin position="451"/>
        <end position="469"/>
    </location>
</feature>
<feature type="transmembrane region" description="Helical" evidence="1">
    <location>
        <begin position="60"/>
        <end position="81"/>
    </location>
</feature>
<evidence type="ECO:0000313" key="2">
    <source>
        <dbReference type="EMBL" id="RKQ14768.1"/>
    </source>
</evidence>
<evidence type="ECO:0008006" key="4">
    <source>
        <dbReference type="Google" id="ProtNLM"/>
    </source>
</evidence>
<protein>
    <recommendedName>
        <fullName evidence="4">Permease</fullName>
    </recommendedName>
</protein>
<evidence type="ECO:0000313" key="3">
    <source>
        <dbReference type="Proteomes" id="UP000281813"/>
    </source>
</evidence>
<reference evidence="2 3" key="1">
    <citation type="journal article" date="2015" name="Antonie Van Leeuwenhoek">
        <title>Oceanobacillus bengalensis sp. nov., a bacterium isolated from seawater of the Bay of Bengal.</title>
        <authorList>
            <person name="Yongchang O."/>
            <person name="Xiang W."/>
            <person name="Wang G."/>
        </authorList>
    </citation>
    <scope>NUCLEOTIDE SEQUENCE [LARGE SCALE GENOMIC DNA]</scope>
    <source>
        <strain evidence="2 3">MCCC 1K00260</strain>
    </source>
</reference>
<dbReference type="Proteomes" id="UP000281813">
    <property type="component" value="Unassembled WGS sequence"/>
</dbReference>
<name>A0A494YX25_9BACI</name>
<dbReference type="EMBL" id="RBZO01000018">
    <property type="protein sequence ID" value="RKQ14768.1"/>
    <property type="molecule type" value="Genomic_DNA"/>
</dbReference>
<dbReference type="AlphaFoldDB" id="A0A494YX25"/>
<proteinExistence type="predicted"/>
<feature type="transmembrane region" description="Helical" evidence="1">
    <location>
        <begin position="326"/>
        <end position="350"/>
    </location>
</feature>
<accession>A0A494YX25</accession>
<keyword evidence="1" id="KW-1133">Transmembrane helix</keyword>
<gene>
    <name evidence="2" type="ORF">D8M05_12020</name>
</gene>
<sequence length="470" mass="52636">MRVIPRVGLKLSILIYAIFHFTTYFYENNILILLVAISGISLFVLAAIRLKLKYIKMPFGLILVGIIVMLASGTSMTDGLINGFLEMRNMVGLLIIVPMISWVLNEEPYIDSIMSFAHNLLDTSRKFYFGIASFTQIIAYFLLFGSISMMYQFVNMILKDEHGEPWENYKGTALIRGFALSVMWVVSIPSFAFVVEIMGASLGLSILQGLVISSIGIMIALIFSHFEEKRYGVNLTAGLQTEIDEVLSHTKDKKQMHRNVIEFAILFITLFGSILILQAFSNIELLVLIPLVVFVWIILYFIVKRRPRKLIWEAKKYVDKDMEKQAYQLCVMLGAGVLIYGLNQTGFAAFVVDGIYSMQEAFPFLNVLYFLPFIVIVLGFFGLGPLTVMVLVGGILETINLPYPAELIVLAVTSGSTISILLSPLIMPVIILSSMNGQSALKNGIGYNWKFAIVIYVLAQVWIQVGVFIA</sequence>
<keyword evidence="3" id="KW-1185">Reference proteome</keyword>
<feature type="transmembrane region" description="Helical" evidence="1">
    <location>
        <begin position="174"/>
        <end position="195"/>
    </location>
</feature>
<feature type="transmembrane region" description="Helical" evidence="1">
    <location>
        <begin position="127"/>
        <end position="154"/>
    </location>
</feature>
<feature type="transmembrane region" description="Helical" evidence="1">
    <location>
        <begin position="201"/>
        <end position="223"/>
    </location>
</feature>
<comment type="caution">
    <text evidence="2">The sequence shown here is derived from an EMBL/GenBank/DDBJ whole genome shotgun (WGS) entry which is preliminary data.</text>
</comment>
<organism evidence="2 3">
    <name type="scientific">Oceanobacillus bengalensis</name>
    <dbReference type="NCBI Taxonomy" id="1435466"/>
    <lineage>
        <taxon>Bacteria</taxon>
        <taxon>Bacillati</taxon>
        <taxon>Bacillota</taxon>
        <taxon>Bacilli</taxon>
        <taxon>Bacillales</taxon>
        <taxon>Bacillaceae</taxon>
        <taxon>Oceanobacillus</taxon>
    </lineage>
</organism>
<feature type="transmembrane region" description="Helical" evidence="1">
    <location>
        <begin position="260"/>
        <end position="279"/>
    </location>
</feature>
<feature type="transmembrane region" description="Helical" evidence="1">
    <location>
        <begin position="30"/>
        <end position="48"/>
    </location>
</feature>
<feature type="transmembrane region" description="Helical" evidence="1">
    <location>
        <begin position="7"/>
        <end position="24"/>
    </location>
</feature>
<feature type="transmembrane region" description="Helical" evidence="1">
    <location>
        <begin position="408"/>
        <end position="431"/>
    </location>
</feature>
<evidence type="ECO:0000256" key="1">
    <source>
        <dbReference type="SAM" id="Phobius"/>
    </source>
</evidence>
<dbReference type="OrthoDB" id="2813114at2"/>